<keyword evidence="2" id="KW-1185">Reference proteome</keyword>
<dbReference type="Gene3D" id="3.40.50.300">
    <property type="entry name" value="P-loop containing nucleotide triphosphate hydrolases"/>
    <property type="match status" value="1"/>
</dbReference>
<protein>
    <submittedName>
        <fullName evidence="1">Uncharacterized protein</fullName>
    </submittedName>
</protein>
<organism evidence="1 2">
    <name type="scientific">Goodea atripinnis</name>
    <dbReference type="NCBI Taxonomy" id="208336"/>
    <lineage>
        <taxon>Eukaryota</taxon>
        <taxon>Metazoa</taxon>
        <taxon>Chordata</taxon>
        <taxon>Craniata</taxon>
        <taxon>Vertebrata</taxon>
        <taxon>Euteleostomi</taxon>
        <taxon>Actinopterygii</taxon>
        <taxon>Neopterygii</taxon>
        <taxon>Teleostei</taxon>
        <taxon>Neoteleostei</taxon>
        <taxon>Acanthomorphata</taxon>
        <taxon>Ovalentaria</taxon>
        <taxon>Atherinomorphae</taxon>
        <taxon>Cyprinodontiformes</taxon>
        <taxon>Goodeidae</taxon>
        <taxon>Goodea</taxon>
    </lineage>
</organism>
<reference evidence="1 2" key="1">
    <citation type="submission" date="2021-06" db="EMBL/GenBank/DDBJ databases">
        <authorList>
            <person name="Palmer J.M."/>
        </authorList>
    </citation>
    <scope>NUCLEOTIDE SEQUENCE [LARGE SCALE GENOMIC DNA]</scope>
    <source>
        <strain evidence="1 2">GA_2019</strain>
        <tissue evidence="1">Muscle</tissue>
    </source>
</reference>
<dbReference type="PANTHER" id="PTHR12083">
    <property type="entry name" value="BIFUNCTIONAL POLYNUCLEOTIDE PHOSPHATASE/KINASE"/>
    <property type="match status" value="1"/>
</dbReference>
<dbReference type="InterPro" id="IPR027417">
    <property type="entry name" value="P-loop_NTPase"/>
</dbReference>
<gene>
    <name evidence="1" type="ORF">GOODEAATRI_032269</name>
</gene>
<name>A0ABV0MMG8_9TELE</name>
<feature type="non-terminal residue" evidence="1">
    <location>
        <position position="1"/>
    </location>
</feature>
<comment type="caution">
    <text evidence="1">The sequence shown here is derived from an EMBL/GenBank/DDBJ whole genome shotgun (WGS) entry which is preliminary data.</text>
</comment>
<dbReference type="PANTHER" id="PTHR12083:SF9">
    <property type="entry name" value="BIFUNCTIONAL POLYNUCLEOTIDE PHOSPHATASE_KINASE"/>
    <property type="match status" value="1"/>
</dbReference>
<evidence type="ECO:0000313" key="2">
    <source>
        <dbReference type="Proteomes" id="UP001476798"/>
    </source>
</evidence>
<accession>A0ABV0MMG8</accession>
<evidence type="ECO:0000313" key="1">
    <source>
        <dbReference type="EMBL" id="MEQ2160305.1"/>
    </source>
</evidence>
<proteinExistence type="predicted"/>
<sequence length="70" mass="7492">LFDPPSASLTTTKTEVIVAVGYPAACFHSCVHQDTLGSWQNCVSACERALGEGRSVAVDNTNPDPESRKR</sequence>
<dbReference type="EMBL" id="JAHRIO010005911">
    <property type="protein sequence ID" value="MEQ2160305.1"/>
    <property type="molecule type" value="Genomic_DNA"/>
</dbReference>
<dbReference type="Proteomes" id="UP001476798">
    <property type="component" value="Unassembled WGS sequence"/>
</dbReference>